<dbReference type="Proteomes" id="UP000229615">
    <property type="component" value="Unassembled WGS sequence"/>
</dbReference>
<name>A0A2H0UPQ2_9BACT</name>
<reference evidence="2" key="1">
    <citation type="submission" date="2017-09" db="EMBL/GenBank/DDBJ databases">
        <title>Depth-based differentiation of microbial function through sediment-hosted aquifers and enrichment of novel symbionts in the deep terrestrial subsurface.</title>
        <authorList>
            <person name="Probst A.J."/>
            <person name="Ladd B."/>
            <person name="Jarett J.K."/>
            <person name="Geller-Mcgrath D.E."/>
            <person name="Sieber C.M.K."/>
            <person name="Emerson J.B."/>
            <person name="Anantharaman K."/>
            <person name="Thomas B.C."/>
            <person name="Malmstrom R."/>
            <person name="Stieglmeier M."/>
            <person name="Klingl A."/>
            <person name="Woyke T."/>
            <person name="Ryan C.M."/>
            <person name="Banfield J.F."/>
        </authorList>
    </citation>
    <scope>NUCLEOTIDE SEQUENCE [LARGE SCALE GENOMIC DNA]</scope>
</reference>
<proteinExistence type="predicted"/>
<evidence type="ECO:0000313" key="1">
    <source>
        <dbReference type="EMBL" id="PIR88363.1"/>
    </source>
</evidence>
<accession>A0A2H0UPQ2</accession>
<dbReference type="EMBL" id="PFBB01000030">
    <property type="protein sequence ID" value="PIR88363.1"/>
    <property type="molecule type" value="Genomic_DNA"/>
</dbReference>
<gene>
    <name evidence="1" type="ORF">COU09_02725</name>
</gene>
<sequence>MPKLKQLKRHHKRAMELKYKGKTYEDVADILNEEFGKSAVKEGFNETTLKHWFRDGGTLVVPYREYADVMDNINREIIEDIKRAGIRIRGENFRTANEMLVALMASENDSVKLGAIKELLDREEGKAKQRTEVEIKETIEDYAHRYYKNKHKER</sequence>
<evidence type="ECO:0000313" key="2">
    <source>
        <dbReference type="Proteomes" id="UP000229615"/>
    </source>
</evidence>
<organism evidence="1 2">
    <name type="scientific">Candidatus Harrisonbacteria bacterium CG10_big_fil_rev_8_21_14_0_10_44_23</name>
    <dbReference type="NCBI Taxonomy" id="1974585"/>
    <lineage>
        <taxon>Bacteria</taxon>
        <taxon>Candidatus Harrisoniibacteriota</taxon>
    </lineage>
</organism>
<protein>
    <submittedName>
        <fullName evidence="1">Uncharacterized protein</fullName>
    </submittedName>
</protein>
<comment type="caution">
    <text evidence="1">The sequence shown here is derived from an EMBL/GenBank/DDBJ whole genome shotgun (WGS) entry which is preliminary data.</text>
</comment>
<dbReference type="AlphaFoldDB" id="A0A2H0UPQ2"/>